<keyword evidence="2" id="KW-0472">Membrane</keyword>
<protein>
    <submittedName>
        <fullName evidence="3">Uncharacterized protein</fullName>
    </submittedName>
</protein>
<dbReference type="AlphaFoldDB" id="A0A9W6W3N2"/>
<keyword evidence="2" id="KW-1133">Transmembrane helix</keyword>
<accession>A0A9W6W3N2</accession>
<feature type="compositionally biased region" description="Basic and acidic residues" evidence="1">
    <location>
        <begin position="168"/>
        <end position="198"/>
    </location>
</feature>
<reference evidence="3" key="1">
    <citation type="submission" date="2023-03" db="EMBL/GenBank/DDBJ databases">
        <title>Actinoallomurus iriomotensis NBRC 103684.</title>
        <authorList>
            <person name="Ichikawa N."/>
            <person name="Sato H."/>
            <person name="Tonouchi N."/>
        </authorList>
    </citation>
    <scope>NUCLEOTIDE SEQUENCE</scope>
    <source>
        <strain evidence="3">NBRC 103684</strain>
    </source>
</reference>
<organism evidence="3 4">
    <name type="scientific">Actinoallomurus iriomotensis</name>
    <dbReference type="NCBI Taxonomy" id="478107"/>
    <lineage>
        <taxon>Bacteria</taxon>
        <taxon>Bacillati</taxon>
        <taxon>Actinomycetota</taxon>
        <taxon>Actinomycetes</taxon>
        <taxon>Streptosporangiales</taxon>
        <taxon>Thermomonosporaceae</taxon>
        <taxon>Actinoallomurus</taxon>
    </lineage>
</organism>
<evidence type="ECO:0000313" key="4">
    <source>
        <dbReference type="Proteomes" id="UP001165074"/>
    </source>
</evidence>
<name>A0A9W6W3N2_9ACTN</name>
<evidence type="ECO:0000256" key="2">
    <source>
        <dbReference type="SAM" id="Phobius"/>
    </source>
</evidence>
<feature type="transmembrane region" description="Helical" evidence="2">
    <location>
        <begin position="84"/>
        <end position="106"/>
    </location>
</feature>
<evidence type="ECO:0000313" key="3">
    <source>
        <dbReference type="EMBL" id="GLY90170.1"/>
    </source>
</evidence>
<feature type="region of interest" description="Disordered" evidence="1">
    <location>
        <begin position="139"/>
        <end position="206"/>
    </location>
</feature>
<feature type="transmembrane region" description="Helical" evidence="2">
    <location>
        <begin position="55"/>
        <end position="77"/>
    </location>
</feature>
<dbReference type="EMBL" id="BSTK01000015">
    <property type="protein sequence ID" value="GLY90170.1"/>
    <property type="molecule type" value="Genomic_DNA"/>
</dbReference>
<feature type="transmembrane region" description="Helical" evidence="2">
    <location>
        <begin position="112"/>
        <end position="130"/>
    </location>
</feature>
<keyword evidence="4" id="KW-1185">Reference proteome</keyword>
<keyword evidence="2" id="KW-0812">Transmembrane</keyword>
<evidence type="ECO:0000256" key="1">
    <source>
        <dbReference type="SAM" id="MobiDB-lite"/>
    </source>
</evidence>
<gene>
    <name evidence="3" type="ORF">Airi02_080990</name>
</gene>
<dbReference type="RefSeq" id="WP_285580853.1">
    <property type="nucleotide sequence ID" value="NZ_BSTK01000015.1"/>
</dbReference>
<sequence>MVAAALRKGSTQGRLHAPACAFLILYGVAKLAEVLDWSRLHHDAVAMLGAGSGAVTGLLLAGKGAELALTVVAALALIRSDETLLAAAVAGWTADLAVLTVVAAVCGDLGRLLEHGLALLVLAALLTVLYRSGAVRLPRRAGGPDEAASPPPYATRQDLTTAGTTDPTRQDLPVRRPDVTRQDLPVRRPDVTRQDLPVRRRPPSSP</sequence>
<comment type="caution">
    <text evidence="3">The sequence shown here is derived from an EMBL/GenBank/DDBJ whole genome shotgun (WGS) entry which is preliminary data.</text>
</comment>
<feature type="compositionally biased region" description="Polar residues" evidence="1">
    <location>
        <begin position="157"/>
        <end position="167"/>
    </location>
</feature>
<dbReference type="Proteomes" id="UP001165074">
    <property type="component" value="Unassembled WGS sequence"/>
</dbReference>
<proteinExistence type="predicted"/>